<reference evidence="2 3" key="1">
    <citation type="journal article" date="2015" name="J. Microbiol.">
        <title>Sphingosinicella ginsenosidimutans sp. nov., with ginsenoside converting activity.</title>
        <authorList>
            <person name="Kim J.K."/>
            <person name="Kang M.S."/>
            <person name="Park S.C."/>
            <person name="Kim K.M."/>
            <person name="Choi K."/>
            <person name="Yoon M.H."/>
            <person name="Im W.T."/>
        </authorList>
    </citation>
    <scope>NUCLEOTIDE SEQUENCE [LARGE SCALE GENOMIC DNA]</scope>
    <source>
        <strain evidence="2 3">BS-11</strain>
    </source>
</reference>
<dbReference type="InterPro" id="IPR050765">
    <property type="entry name" value="Riboflavin_Biosynth_HTPR"/>
</dbReference>
<comment type="caution">
    <text evidence="2">The sequence shown here is derived from an EMBL/GenBank/DDBJ whole genome shotgun (WGS) entry which is preliminary data.</text>
</comment>
<dbReference type="GO" id="GO:0008703">
    <property type="term" value="F:5-amino-6-(5-phosphoribosylamino)uracil reductase activity"/>
    <property type="evidence" value="ECO:0007669"/>
    <property type="project" value="InterPro"/>
</dbReference>
<protein>
    <submittedName>
        <fullName evidence="2">Dihydrofolate reductase</fullName>
    </submittedName>
</protein>
<dbReference type="Gene3D" id="3.40.430.10">
    <property type="entry name" value="Dihydrofolate Reductase, subunit A"/>
    <property type="match status" value="1"/>
</dbReference>
<dbReference type="PANTHER" id="PTHR38011:SF2">
    <property type="entry name" value="BIFUNCTIONAL DEAMINASE-REDUCTASE DOMAIN PROTEIN"/>
    <property type="match status" value="1"/>
</dbReference>
<accession>A0A5C6TQP4</accession>
<organism evidence="2 3">
    <name type="scientific">Allosphingosinicella ginsenosidimutans</name>
    <dbReference type="NCBI Taxonomy" id="1176539"/>
    <lineage>
        <taxon>Bacteria</taxon>
        <taxon>Pseudomonadati</taxon>
        <taxon>Pseudomonadota</taxon>
        <taxon>Alphaproteobacteria</taxon>
        <taxon>Sphingomonadales</taxon>
        <taxon>Sphingomonadaceae</taxon>
        <taxon>Allosphingosinicella</taxon>
    </lineage>
</organism>
<keyword evidence="3" id="KW-1185">Reference proteome</keyword>
<evidence type="ECO:0000259" key="1">
    <source>
        <dbReference type="Pfam" id="PF01872"/>
    </source>
</evidence>
<feature type="domain" description="Bacterial bifunctional deaminase-reductase C-terminal" evidence="1">
    <location>
        <begin position="4"/>
        <end position="186"/>
    </location>
</feature>
<dbReference type="SUPFAM" id="SSF53597">
    <property type="entry name" value="Dihydrofolate reductase-like"/>
    <property type="match status" value="1"/>
</dbReference>
<dbReference type="Proteomes" id="UP000321249">
    <property type="component" value="Unassembled WGS sequence"/>
</dbReference>
<dbReference type="RefSeq" id="WP_147042155.1">
    <property type="nucleotide sequence ID" value="NZ_BAABIR010000002.1"/>
</dbReference>
<dbReference type="InterPro" id="IPR002734">
    <property type="entry name" value="RibDG_C"/>
</dbReference>
<sequence>MRRLLVSAFISLDGVMQAPGAPEEDRSGGFAHGGWTFPLSDEAVGAAIGALFDRPFDLLLGRRTYEIFASYWPFMTHTPFGALFQNVTKYVATRADSLAIPWENSVRIEGEAAEAIARLKRQDGPDLIVQGSANLNQTLLANGLIDELTLLTYPVLLGAGKRLFAEGTRPVTLALVESTTSPSGVTISRYRPAGPVETGSFGELPELNEYERERRARFAAES</sequence>
<dbReference type="InterPro" id="IPR024072">
    <property type="entry name" value="DHFR-like_dom_sf"/>
</dbReference>
<evidence type="ECO:0000313" key="3">
    <source>
        <dbReference type="Proteomes" id="UP000321249"/>
    </source>
</evidence>
<dbReference type="GO" id="GO:0009231">
    <property type="term" value="P:riboflavin biosynthetic process"/>
    <property type="evidence" value="ECO:0007669"/>
    <property type="project" value="InterPro"/>
</dbReference>
<dbReference type="EMBL" id="VOQQ01000001">
    <property type="protein sequence ID" value="TXC62767.1"/>
    <property type="molecule type" value="Genomic_DNA"/>
</dbReference>
<dbReference type="OrthoDB" id="7342392at2"/>
<evidence type="ECO:0000313" key="2">
    <source>
        <dbReference type="EMBL" id="TXC62767.1"/>
    </source>
</evidence>
<dbReference type="AlphaFoldDB" id="A0A5C6TQP4"/>
<dbReference type="Pfam" id="PF01872">
    <property type="entry name" value="RibD_C"/>
    <property type="match status" value="1"/>
</dbReference>
<name>A0A5C6TQP4_9SPHN</name>
<gene>
    <name evidence="2" type="ORF">FRZ32_03270</name>
</gene>
<proteinExistence type="predicted"/>
<dbReference type="PANTHER" id="PTHR38011">
    <property type="entry name" value="DIHYDROFOLATE REDUCTASE FAMILY PROTEIN (AFU_ORTHOLOGUE AFUA_8G06820)"/>
    <property type="match status" value="1"/>
</dbReference>